<evidence type="ECO:0000256" key="3">
    <source>
        <dbReference type="ARBA" id="ARBA00022741"/>
    </source>
</evidence>
<gene>
    <name evidence="8" type="ORF">VL20_2073</name>
</gene>
<dbReference type="GO" id="GO:0016020">
    <property type="term" value="C:membrane"/>
    <property type="evidence" value="ECO:0007669"/>
    <property type="project" value="UniProtKB-SubCell"/>
</dbReference>
<dbReference type="Pfam" id="PF05128">
    <property type="entry name" value="DUF697"/>
    <property type="match status" value="1"/>
</dbReference>
<keyword evidence="4" id="KW-1133">Transmembrane helix</keyword>
<dbReference type="SUPFAM" id="SSF52540">
    <property type="entry name" value="P-loop containing nucleoside triphosphate hydrolases"/>
    <property type="match status" value="1"/>
</dbReference>
<dbReference type="AlphaFoldDB" id="A0A0K1RZ75"/>
<evidence type="ECO:0000313" key="8">
    <source>
        <dbReference type="EMBL" id="AKV67192.1"/>
    </source>
</evidence>
<dbReference type="Gene3D" id="3.40.50.300">
    <property type="entry name" value="P-loop containing nucleotide triphosphate hydrolases"/>
    <property type="match status" value="1"/>
</dbReference>
<feature type="domain" description="G" evidence="7">
    <location>
        <begin position="77"/>
        <end position="203"/>
    </location>
</feature>
<keyword evidence="9" id="KW-1185">Reference proteome</keyword>
<keyword evidence="3" id="KW-0547">Nucleotide-binding</keyword>
<keyword evidence="2" id="KW-0812">Transmembrane</keyword>
<dbReference type="InterPro" id="IPR021147">
    <property type="entry name" value="DUF697"/>
</dbReference>
<dbReference type="EMBL" id="CP011339">
    <property type="protein sequence ID" value="AKV67192.1"/>
    <property type="molecule type" value="Genomic_DNA"/>
</dbReference>
<dbReference type="PANTHER" id="PTHR42714:SF6">
    <property type="entry name" value="TRANSLATION INITIATION FACTOR IF-2"/>
    <property type="match status" value="1"/>
</dbReference>
<dbReference type="PATRIC" id="fig|1638788.3.peg.2085"/>
<dbReference type="PANTHER" id="PTHR42714">
    <property type="entry name" value="TRNA MODIFICATION GTPASE GTPBP3"/>
    <property type="match status" value="1"/>
</dbReference>
<evidence type="ECO:0000256" key="6">
    <source>
        <dbReference type="ARBA" id="ARBA00023136"/>
    </source>
</evidence>
<evidence type="ECO:0000313" key="9">
    <source>
        <dbReference type="Proteomes" id="UP000068167"/>
    </source>
</evidence>
<dbReference type="InterPro" id="IPR006073">
    <property type="entry name" value="GTP-bd"/>
</dbReference>
<keyword evidence="6" id="KW-0472">Membrane</keyword>
<dbReference type="GO" id="GO:0030488">
    <property type="term" value="P:tRNA methylation"/>
    <property type="evidence" value="ECO:0007669"/>
    <property type="project" value="TreeGrafter"/>
</dbReference>
<dbReference type="GO" id="GO:0005737">
    <property type="term" value="C:cytoplasm"/>
    <property type="evidence" value="ECO:0007669"/>
    <property type="project" value="TreeGrafter"/>
</dbReference>
<dbReference type="Pfam" id="PF01926">
    <property type="entry name" value="MMR_HSR1"/>
    <property type="match status" value="1"/>
</dbReference>
<dbReference type="InterPro" id="IPR027417">
    <property type="entry name" value="P-loop_NTPase"/>
</dbReference>
<dbReference type="InterPro" id="IPR005225">
    <property type="entry name" value="Small_GTP-bd"/>
</dbReference>
<evidence type="ECO:0000256" key="1">
    <source>
        <dbReference type="ARBA" id="ARBA00004141"/>
    </source>
</evidence>
<comment type="subcellular location">
    <subcellularLocation>
        <location evidence="1">Membrane</location>
        <topology evidence="1">Multi-pass membrane protein</topology>
    </subcellularLocation>
</comment>
<keyword evidence="5" id="KW-0342">GTP-binding</keyword>
<evidence type="ECO:0000256" key="5">
    <source>
        <dbReference type="ARBA" id="ARBA00023134"/>
    </source>
</evidence>
<organism evidence="8 9">
    <name type="scientific">Microcystis panniformis FACHB-1757</name>
    <dbReference type="NCBI Taxonomy" id="1638788"/>
    <lineage>
        <taxon>Bacteria</taxon>
        <taxon>Bacillati</taxon>
        <taxon>Cyanobacteriota</taxon>
        <taxon>Cyanophyceae</taxon>
        <taxon>Oscillatoriophycideae</taxon>
        <taxon>Chroococcales</taxon>
        <taxon>Microcystaceae</taxon>
        <taxon>Microcystis</taxon>
    </lineage>
</organism>
<dbReference type="NCBIfam" id="TIGR00231">
    <property type="entry name" value="small_GTP"/>
    <property type="match status" value="1"/>
</dbReference>
<evidence type="ECO:0000256" key="4">
    <source>
        <dbReference type="ARBA" id="ARBA00022989"/>
    </source>
</evidence>
<dbReference type="GO" id="GO:0005525">
    <property type="term" value="F:GTP binding"/>
    <property type="evidence" value="ECO:0007669"/>
    <property type="project" value="UniProtKB-KW"/>
</dbReference>
<dbReference type="RefSeq" id="WP_052276235.1">
    <property type="nucleotide sequence ID" value="NZ_CP011339.1"/>
</dbReference>
<accession>A0A0K1RZ75</accession>
<dbReference type="GO" id="GO:0002098">
    <property type="term" value="P:tRNA wobble uridine modification"/>
    <property type="evidence" value="ECO:0007669"/>
    <property type="project" value="TreeGrafter"/>
</dbReference>
<dbReference type="KEGG" id="mpk:VL20_2073"/>
<proteinExistence type="predicted"/>
<evidence type="ECO:0000256" key="2">
    <source>
        <dbReference type="ARBA" id="ARBA00022692"/>
    </source>
</evidence>
<reference evidence="8 9" key="1">
    <citation type="journal article" date="2016" name="Stand. Genomic Sci.">
        <title>Complete genome sequence and genomic characterization of Microcystis panniformis FACHB 1757 by third-generation sequencing.</title>
        <authorList>
            <person name="Zhang J.Y."/>
            <person name="Guan R."/>
            <person name="Zhang H.J."/>
            <person name="Li H."/>
            <person name="Xiao P."/>
            <person name="Yu G.L."/>
            <person name="Du L."/>
            <person name="Cao D.M."/>
            <person name="Zhu B.C."/>
            <person name="Li R.H."/>
            <person name="Lu Z.H."/>
        </authorList>
    </citation>
    <scope>NUCLEOTIDE SEQUENCE [LARGE SCALE GENOMIC DNA]</scope>
    <source>
        <strain evidence="8 9">FACHB-1757</strain>
    </source>
</reference>
<sequence>MTSDPFLDRAWNTEDLEQALRGVGTIQEELNYNQARNSLSKLVERLDLTSIEKIGLEAEIDRLVALLEKLDRSLIQIAAFGLVGRGKSSILNALVGQEIFTTGPLHGVTRTIKGVNWQLSSDDTFPNLARLTLNGQGNAQVQLLDTPGIDEVDGQTREILACQVAQQVDLILFIISGDMTKVEFSALAKLREAGKPMILVFNKIDQYPEVDRLAIYEKIASERVKELLSPDEIVMVAASPLLAETVKGQDGRLKTQRFRGKPQIEALKLKILEILEREGKSLVALNSMLYADEVNEQIVARKMAIRDRGANQLIQKAVMIKASAIALNPVTVLDLFTGAVIDLAMILALSRLYGIDLTRQGAIALLQKIALNMGGISASEFLAVLGLSSLKGLLGLSIPATGGISILPYTSIALTQAGVAGVSCYAIGQVTKTYLANGATWGPDGPKAVVASILDSLDETSILNRIKRELGSKLGVGDFSVLPKARRSRPVNSNQ</sequence>
<dbReference type="Proteomes" id="UP000068167">
    <property type="component" value="Chromosome"/>
</dbReference>
<evidence type="ECO:0000259" key="7">
    <source>
        <dbReference type="Pfam" id="PF01926"/>
    </source>
</evidence>
<dbReference type="CDD" id="cd00880">
    <property type="entry name" value="Era_like"/>
    <property type="match status" value="1"/>
</dbReference>
<name>A0A0K1RZ75_9CHRO</name>
<protein>
    <recommendedName>
        <fullName evidence="7">G domain-containing protein</fullName>
    </recommendedName>
</protein>